<keyword evidence="3" id="KW-1185">Reference proteome</keyword>
<gene>
    <name evidence="2" type="ORF">H1D41_10595</name>
</gene>
<dbReference type="InterPro" id="IPR051531">
    <property type="entry name" value="N-acetyltransferase"/>
</dbReference>
<dbReference type="RefSeq" id="WP_228848879.1">
    <property type="nucleotide sequence ID" value="NZ_JADCKQ010000007.1"/>
</dbReference>
<dbReference type="PANTHER" id="PTHR43792:SF1">
    <property type="entry name" value="N-ACETYLTRANSFERASE DOMAIN-CONTAINING PROTEIN"/>
    <property type="match status" value="1"/>
</dbReference>
<feature type="domain" description="N-acetyltransferase" evidence="1">
    <location>
        <begin position="15"/>
        <end position="170"/>
    </location>
</feature>
<dbReference type="InterPro" id="IPR000182">
    <property type="entry name" value="GNAT_dom"/>
</dbReference>
<proteinExistence type="predicted"/>
<reference evidence="2" key="1">
    <citation type="submission" date="2020-10" db="EMBL/GenBank/DDBJ databases">
        <title>Paenihalocynthiibacter styelae gen. nov., sp. nov., isolated from stalked sea squirt Styela clava.</title>
        <authorList>
            <person name="Kim Y.-O."/>
            <person name="Yoon J.-H."/>
        </authorList>
    </citation>
    <scope>NUCLEOTIDE SEQUENCE</scope>
    <source>
        <strain evidence="2">MYP1-1</strain>
    </source>
</reference>
<dbReference type="Proteomes" id="UP000640583">
    <property type="component" value="Unassembled WGS sequence"/>
</dbReference>
<evidence type="ECO:0000313" key="2">
    <source>
        <dbReference type="EMBL" id="MBI1494085.1"/>
    </source>
</evidence>
<evidence type="ECO:0000313" key="3">
    <source>
        <dbReference type="Proteomes" id="UP000640583"/>
    </source>
</evidence>
<dbReference type="Gene3D" id="3.40.630.30">
    <property type="match status" value="1"/>
</dbReference>
<protein>
    <submittedName>
        <fullName evidence="2">GNAT family N-acetyltransferase</fullName>
    </submittedName>
</protein>
<dbReference type="Pfam" id="PF13302">
    <property type="entry name" value="Acetyltransf_3"/>
    <property type="match status" value="1"/>
</dbReference>
<name>A0A8J7J5X9_9RHOB</name>
<organism evidence="2 3">
    <name type="scientific">Halocynthiibacter styelae</name>
    <dbReference type="NCBI Taxonomy" id="2761955"/>
    <lineage>
        <taxon>Bacteria</taxon>
        <taxon>Pseudomonadati</taxon>
        <taxon>Pseudomonadota</taxon>
        <taxon>Alphaproteobacteria</taxon>
        <taxon>Rhodobacterales</taxon>
        <taxon>Paracoccaceae</taxon>
        <taxon>Halocynthiibacter</taxon>
    </lineage>
</organism>
<dbReference type="EMBL" id="JADCKQ010000007">
    <property type="protein sequence ID" value="MBI1494085.1"/>
    <property type="molecule type" value="Genomic_DNA"/>
</dbReference>
<dbReference type="PROSITE" id="PS51186">
    <property type="entry name" value="GNAT"/>
    <property type="match status" value="1"/>
</dbReference>
<sequence>MRFRFDLPEMMTERLHLRPMTMEDWPAYRVMMASDRVRFMGGPWEDDQIWGWFCHDIALWHLYGHGALMIERLEDGVTVGQVGLNAGPKFPETELGWFLYDGFEGQGYITEAAGAFRDWVFANLPFESVVSYVDENNKASARVAERLGAVVDPDAERPDPEDIVYRHVRP</sequence>
<evidence type="ECO:0000259" key="1">
    <source>
        <dbReference type="PROSITE" id="PS51186"/>
    </source>
</evidence>
<dbReference type="SUPFAM" id="SSF55729">
    <property type="entry name" value="Acyl-CoA N-acyltransferases (Nat)"/>
    <property type="match status" value="1"/>
</dbReference>
<dbReference type="PANTHER" id="PTHR43792">
    <property type="entry name" value="GNAT FAMILY, PUTATIVE (AFU_ORTHOLOGUE AFUA_3G00765)-RELATED-RELATED"/>
    <property type="match status" value="1"/>
</dbReference>
<comment type="caution">
    <text evidence="2">The sequence shown here is derived from an EMBL/GenBank/DDBJ whole genome shotgun (WGS) entry which is preliminary data.</text>
</comment>
<dbReference type="AlphaFoldDB" id="A0A8J7J5X9"/>
<accession>A0A8J7J5X9</accession>
<dbReference type="InterPro" id="IPR016181">
    <property type="entry name" value="Acyl_CoA_acyltransferase"/>
</dbReference>
<dbReference type="GO" id="GO:0016747">
    <property type="term" value="F:acyltransferase activity, transferring groups other than amino-acyl groups"/>
    <property type="evidence" value="ECO:0007669"/>
    <property type="project" value="InterPro"/>
</dbReference>